<dbReference type="EMBL" id="MU003809">
    <property type="protein sequence ID" value="KAF2719590.1"/>
    <property type="molecule type" value="Genomic_DNA"/>
</dbReference>
<reference evidence="1" key="1">
    <citation type="journal article" date="2020" name="Stud. Mycol.">
        <title>101 Dothideomycetes genomes: a test case for predicting lifestyles and emergence of pathogens.</title>
        <authorList>
            <person name="Haridas S."/>
            <person name="Albert R."/>
            <person name="Binder M."/>
            <person name="Bloem J."/>
            <person name="Labutti K."/>
            <person name="Salamov A."/>
            <person name="Andreopoulos B."/>
            <person name="Baker S."/>
            <person name="Barry K."/>
            <person name="Bills G."/>
            <person name="Bluhm B."/>
            <person name="Cannon C."/>
            <person name="Castanera R."/>
            <person name="Culley D."/>
            <person name="Daum C."/>
            <person name="Ezra D."/>
            <person name="Gonzalez J."/>
            <person name="Henrissat B."/>
            <person name="Kuo A."/>
            <person name="Liang C."/>
            <person name="Lipzen A."/>
            <person name="Lutzoni F."/>
            <person name="Magnuson J."/>
            <person name="Mondo S."/>
            <person name="Nolan M."/>
            <person name="Ohm R."/>
            <person name="Pangilinan J."/>
            <person name="Park H.-J."/>
            <person name="Ramirez L."/>
            <person name="Alfaro M."/>
            <person name="Sun H."/>
            <person name="Tritt A."/>
            <person name="Yoshinaga Y."/>
            <person name="Zwiers L.-H."/>
            <person name="Turgeon B."/>
            <person name="Goodwin S."/>
            <person name="Spatafora J."/>
            <person name="Crous P."/>
            <person name="Grigoriev I."/>
        </authorList>
    </citation>
    <scope>NUCLEOTIDE SEQUENCE</scope>
    <source>
        <strain evidence="1">CBS 116435</strain>
    </source>
</reference>
<evidence type="ECO:0000313" key="2">
    <source>
        <dbReference type="Proteomes" id="UP000799441"/>
    </source>
</evidence>
<dbReference type="PANTHER" id="PTHR35179:SF2">
    <property type="entry name" value="START DOMAIN-CONTAINING PROTEIN"/>
    <property type="match status" value="1"/>
</dbReference>
<dbReference type="PANTHER" id="PTHR35179">
    <property type="entry name" value="PROTEIN CBG02620"/>
    <property type="match status" value="1"/>
</dbReference>
<keyword evidence="2" id="KW-1185">Reference proteome</keyword>
<dbReference type="Proteomes" id="UP000799441">
    <property type="component" value="Unassembled WGS sequence"/>
</dbReference>
<name>A0A9P4Q4Y5_9PEZI</name>
<sequence>MYRGKRGRIEGQYGKVRAFDSRAPNRPPSPARGKLLETLVVGALGGDKIIDYGISGTQYVASYNWLEKDNSTILVPGLPPTWTPLKEPQKMKEDRGDYFRDPNAARAPIYPIAPAVQSLLAQDEEFPCQSIDLLACTSTLGNLLRYVRGAEKPFRFWVQIVGNTVFFIRHENSPAELIPDVKGFGHTFPETYTTWQWMVKGSVSHQRLLQYNLGGLKCIIRFQCDGYLPEKLNPSTCEAILNDSKNLQTQDNGVDQLLQNTIISSTRDPEKQTGLKVSKLGCTIPQDAIFELKTHSIRKISEDTLAEELPRFWIAQVPNFVLAHHDRGVFGRIEIVDVREDLSKWELENQHNMKQFQCLVEKIISKAKKDGYGKLEVCYGDNRTLELRTQAGNNEVLPPQLKAQWMKPNEEDTIAGGVKLPTETVEGANRPTFPDCQIYESDSDSELDYTACSAKGCGYCGRCSY</sequence>
<dbReference type="OrthoDB" id="5393654at2759"/>
<accession>A0A9P4Q4Y5</accession>
<evidence type="ECO:0000313" key="1">
    <source>
        <dbReference type="EMBL" id="KAF2719590.1"/>
    </source>
</evidence>
<dbReference type="AlphaFoldDB" id="A0A9P4Q4Y5"/>
<protein>
    <recommendedName>
        <fullName evidence="3">Geranylgeranyl pyrophosphate synthetase</fullName>
    </recommendedName>
</protein>
<organism evidence="1 2">
    <name type="scientific">Polychaeton citri CBS 116435</name>
    <dbReference type="NCBI Taxonomy" id="1314669"/>
    <lineage>
        <taxon>Eukaryota</taxon>
        <taxon>Fungi</taxon>
        <taxon>Dikarya</taxon>
        <taxon>Ascomycota</taxon>
        <taxon>Pezizomycotina</taxon>
        <taxon>Dothideomycetes</taxon>
        <taxon>Dothideomycetidae</taxon>
        <taxon>Capnodiales</taxon>
        <taxon>Capnodiaceae</taxon>
        <taxon>Polychaeton</taxon>
    </lineage>
</organism>
<comment type="caution">
    <text evidence="1">The sequence shown here is derived from an EMBL/GenBank/DDBJ whole genome shotgun (WGS) entry which is preliminary data.</text>
</comment>
<gene>
    <name evidence="1" type="ORF">K431DRAFT_295892</name>
</gene>
<evidence type="ECO:0008006" key="3">
    <source>
        <dbReference type="Google" id="ProtNLM"/>
    </source>
</evidence>
<proteinExistence type="predicted"/>